<keyword evidence="2" id="KW-1185">Reference proteome</keyword>
<evidence type="ECO:0000313" key="1">
    <source>
        <dbReference type="EMBL" id="VBB26814.1"/>
    </source>
</evidence>
<dbReference type="EMBL" id="UPTC01000147">
    <property type="protein sequence ID" value="VBB26814.1"/>
    <property type="molecule type" value="Genomic_DNA"/>
</dbReference>
<organism evidence="1 2">
    <name type="scientific">Acanthocheilonema viteae</name>
    <name type="common">Filarial nematode worm</name>
    <name type="synonym">Dipetalonema viteae</name>
    <dbReference type="NCBI Taxonomy" id="6277"/>
    <lineage>
        <taxon>Eukaryota</taxon>
        <taxon>Metazoa</taxon>
        <taxon>Ecdysozoa</taxon>
        <taxon>Nematoda</taxon>
        <taxon>Chromadorea</taxon>
        <taxon>Rhabditida</taxon>
        <taxon>Spirurina</taxon>
        <taxon>Spiruromorpha</taxon>
        <taxon>Filarioidea</taxon>
        <taxon>Onchocercidae</taxon>
        <taxon>Acanthocheilonema</taxon>
    </lineage>
</organism>
<proteinExistence type="predicted"/>
<evidence type="ECO:0000313" key="2">
    <source>
        <dbReference type="Proteomes" id="UP000276991"/>
    </source>
</evidence>
<dbReference type="OrthoDB" id="5787890at2759"/>
<dbReference type="Proteomes" id="UP000276991">
    <property type="component" value="Unassembled WGS sequence"/>
</dbReference>
<evidence type="ECO:0008006" key="3">
    <source>
        <dbReference type="Google" id="ProtNLM"/>
    </source>
</evidence>
<sequence>MSRFSASDRYYMFQDLDRLNPLTTFARDEIAECDDEHEDEINLKGEACNLEYRRRTRGAVIENEYSMEVPIAVMRYLRPNLKFDIITTKTFLTTLCRFIDNERRSYRFNVERIGDLIIIEEMPFGDARPSKTYLQGALDILTGRATPDYRQLSLCEFGTMSVIVRQNVDLAEPSSIGRIRADMNWQRNSFNQSPKEPFLPILENTIESMSKMGVFTDQPEPVFRIDDSHVGIQGPLVPEAPKKPIEVMCRSSQRFSFENLQMKWPNMVFSGADRIISVLHVRGLIDHKPKSFSFQEIAPQGYKKTLARAAVLCRQIVDYIRSIANFESDKLALIWANDQRCSADANDGERFVLYRRRRGEMEESYFVTPSLRRSLISTYQLDDDDDDDEESF</sequence>
<reference evidence="1 2" key="1">
    <citation type="submission" date="2018-08" db="EMBL/GenBank/DDBJ databases">
        <authorList>
            <person name="Laetsch R D."/>
            <person name="Stevens L."/>
            <person name="Kumar S."/>
            <person name="Blaxter L. M."/>
        </authorList>
    </citation>
    <scope>NUCLEOTIDE SEQUENCE [LARGE SCALE GENOMIC DNA]</scope>
</reference>
<gene>
    <name evidence="1" type="ORF">NAV_LOCUS1644</name>
</gene>
<name>A0A498S0T3_ACAVI</name>
<accession>A0A498S0T3</accession>
<dbReference type="AlphaFoldDB" id="A0A498S0T3"/>
<protein>
    <recommendedName>
        <fullName evidence="3">Decapping nuclease</fullName>
    </recommendedName>
</protein>